<sequence>MFSNVQELLEDAKAYPSIAELMIAEEIEQTGASREQIIEMMEHNLATMMASIEEGLLGNKSTTGLTGGDAKKMDEYIKAGKAISGDVILGAARDGVAVNEVNAQMGLICATPTAGSAGCLPGVLSAATKKLGLTHDQQVEFIFTAGAFGLAIANNATIAGAEGGCQAEVGSASAMSAAALVIMAGGTGEQAGIALALTLQNMLGLICDPVAGLVEIPCVHRNAMGASQAMISADMALAGVKTVIPVDEVITCMYNVGRSLPSAHRETGEGGLAATPTGREIMERIFGDGK</sequence>
<evidence type="ECO:0000313" key="16">
    <source>
        <dbReference type="EMBL" id="UYT11279.1"/>
    </source>
</evidence>
<reference evidence="15 18" key="1">
    <citation type="submission" date="2016-10" db="EMBL/GenBank/DDBJ databases">
        <authorList>
            <person name="de Groot N.N."/>
        </authorList>
    </citation>
    <scope>NUCLEOTIDE SEQUENCE [LARGE SCALE GENOMIC DNA]</scope>
    <source>
        <strain evidence="15 18">M79</strain>
    </source>
</reference>
<dbReference type="GO" id="GO:0046872">
    <property type="term" value="F:metal ion binding"/>
    <property type="evidence" value="ECO:0007669"/>
    <property type="project" value="UniProtKB-KW"/>
</dbReference>
<evidence type="ECO:0000313" key="15">
    <source>
        <dbReference type="EMBL" id="SFL12555.1"/>
    </source>
</evidence>
<dbReference type="Proteomes" id="UP000181969">
    <property type="component" value="Unassembled WGS sequence"/>
</dbReference>
<evidence type="ECO:0000313" key="13">
    <source>
        <dbReference type="EMBL" id="GFO51798.1"/>
    </source>
</evidence>
<keyword evidence="4 11" id="KW-0312">Gluconeogenesis</keyword>
<dbReference type="Pfam" id="PF03313">
    <property type="entry name" value="SDH_alpha"/>
    <property type="match status" value="1"/>
</dbReference>
<comment type="similarity">
    <text evidence="3 11">Belongs to the iron-sulfur dependent L-serine dehydratase family.</text>
</comment>
<evidence type="ECO:0000256" key="8">
    <source>
        <dbReference type="ARBA" id="ARBA00023014"/>
    </source>
</evidence>
<reference evidence="13 19" key="2">
    <citation type="submission" date="2020-06" db="EMBL/GenBank/DDBJ databases">
        <title>Draft genome sequence of Lactic acid bacteria from Okinawan-style tofu.</title>
        <authorList>
            <person name="Takara I."/>
            <person name="Ikematsu S."/>
        </authorList>
    </citation>
    <scope>NUCLEOTIDE SEQUENCE [LARGE SCALE GENOMIC DNA]</scope>
    <source>
        <strain evidence="19">lg38</strain>
        <strain evidence="13">Lg38</strain>
    </source>
</reference>
<evidence type="ECO:0000313" key="18">
    <source>
        <dbReference type="Proteomes" id="UP000181969"/>
    </source>
</evidence>
<dbReference type="GO" id="GO:0006094">
    <property type="term" value="P:gluconeogenesis"/>
    <property type="evidence" value="ECO:0007669"/>
    <property type="project" value="UniProtKB-KW"/>
</dbReference>
<evidence type="ECO:0000313" key="14">
    <source>
        <dbReference type="EMBL" id="MDH7959680.1"/>
    </source>
</evidence>
<gene>
    <name evidence="13" type="primary">sdaA</name>
    <name evidence="14" type="synonym">sdaAA</name>
    <name evidence="13" type="ORF">ikelab_10730</name>
    <name evidence="16" type="ORF">OF801_04850</name>
    <name evidence="17" type="ORF">PWF74_05860</name>
    <name evidence="14" type="ORF">QHR29_04250</name>
    <name evidence="15" type="ORF">SAMN05216438_101408</name>
</gene>
<dbReference type="EMBL" id="BLXU01000005">
    <property type="protein sequence ID" value="GFO51798.1"/>
    <property type="molecule type" value="Genomic_DNA"/>
</dbReference>
<evidence type="ECO:0000256" key="2">
    <source>
        <dbReference type="ARBA" id="ARBA00004742"/>
    </source>
</evidence>
<dbReference type="InterPro" id="IPR051318">
    <property type="entry name" value="Fe-S_L-Ser"/>
</dbReference>
<evidence type="ECO:0000256" key="9">
    <source>
        <dbReference type="ARBA" id="ARBA00023239"/>
    </source>
</evidence>
<reference evidence="16" key="3">
    <citation type="submission" date="2022-10" db="EMBL/GenBank/DDBJ databases">
        <title>Genome assembly of Lactococcus garvieae isolates from cricket gut.</title>
        <authorList>
            <person name="Luecke A.R."/>
            <person name="Brown A.M.V."/>
            <person name="Wakeman C.A."/>
        </authorList>
    </citation>
    <scope>NUCLEOTIDE SEQUENCE</scope>
    <source>
        <strain evidence="16">Alexii-11_2</strain>
    </source>
</reference>
<keyword evidence="5 11" id="KW-0004">4Fe-4S</keyword>
<evidence type="ECO:0000256" key="5">
    <source>
        <dbReference type="ARBA" id="ARBA00022485"/>
    </source>
</evidence>
<evidence type="ECO:0000256" key="6">
    <source>
        <dbReference type="ARBA" id="ARBA00022723"/>
    </source>
</evidence>
<organism evidence="15 18">
    <name type="scientific">Lactococcus garvieae</name>
    <dbReference type="NCBI Taxonomy" id="1363"/>
    <lineage>
        <taxon>Bacteria</taxon>
        <taxon>Bacillati</taxon>
        <taxon>Bacillota</taxon>
        <taxon>Bacilli</taxon>
        <taxon>Lactobacillales</taxon>
        <taxon>Streptococcaceae</taxon>
        <taxon>Lactococcus</taxon>
    </lineage>
</organism>
<dbReference type="GO" id="GO:0051539">
    <property type="term" value="F:4 iron, 4 sulfur cluster binding"/>
    <property type="evidence" value="ECO:0007669"/>
    <property type="project" value="UniProtKB-UniRule"/>
</dbReference>
<dbReference type="InterPro" id="IPR004642">
    <property type="entry name" value="Ser_deHydtase_asu"/>
</dbReference>
<comment type="pathway">
    <text evidence="2">Carbohydrate biosynthesis; gluconeogenesis.</text>
</comment>
<dbReference type="PANTHER" id="PTHR30182">
    <property type="entry name" value="L-SERINE DEHYDRATASE"/>
    <property type="match status" value="1"/>
</dbReference>
<dbReference type="EMBL" id="JARYTV010000002">
    <property type="protein sequence ID" value="MDH7959680.1"/>
    <property type="molecule type" value="Genomic_DNA"/>
</dbReference>
<keyword evidence="6 11" id="KW-0479">Metal-binding</keyword>
<dbReference type="GeneID" id="61074033"/>
<dbReference type="NCBIfam" id="TIGR00718">
    <property type="entry name" value="sda_alpha"/>
    <property type="match status" value="1"/>
</dbReference>
<dbReference type="OMA" id="NGFYAVH"/>
<dbReference type="EMBL" id="CP118627">
    <property type="protein sequence ID" value="WEA13069.1"/>
    <property type="molecule type" value="Genomic_DNA"/>
</dbReference>
<name>A0A1I4F3K0_9LACT</name>
<keyword evidence="7 11" id="KW-0408">Iron</keyword>
<evidence type="ECO:0000256" key="10">
    <source>
        <dbReference type="ARBA" id="ARBA00049406"/>
    </source>
</evidence>
<dbReference type="OrthoDB" id="9805537at2"/>
<dbReference type="EMBL" id="FOTJ01000001">
    <property type="protein sequence ID" value="SFL12555.1"/>
    <property type="molecule type" value="Genomic_DNA"/>
</dbReference>
<dbReference type="InterPro" id="IPR005130">
    <property type="entry name" value="Ser_deHydtase-like_asu"/>
</dbReference>
<feature type="domain" description="Serine dehydratase-like alpha subunit" evidence="12">
    <location>
        <begin position="17"/>
        <end position="273"/>
    </location>
</feature>
<dbReference type="RefSeq" id="WP_014024565.1">
    <property type="nucleotide sequence ID" value="NZ_AP026069.1"/>
</dbReference>
<comment type="cofactor">
    <cofactor evidence="1 11">
        <name>[4Fe-4S] cluster</name>
        <dbReference type="ChEBI" id="CHEBI:49883"/>
    </cofactor>
</comment>
<reference evidence="17" key="4">
    <citation type="submission" date="2023-02" db="EMBL/GenBank/DDBJ databases">
        <title>Comparative genomics and fermentation flavor characterization of five lactic acid bacteria reveal flavor biosynthesis metabolic pathways in fermented muskmelon puree.</title>
        <authorList>
            <person name="Yuan L."/>
            <person name="Li M."/>
            <person name="Xu X."/>
            <person name="Lao F."/>
            <person name="Wu J."/>
        </authorList>
    </citation>
    <scope>NUCLEOTIDE SEQUENCE</scope>
    <source>
        <strain evidence="17">Pa-2</strain>
    </source>
</reference>
<dbReference type="GO" id="GO:0003941">
    <property type="term" value="F:L-serine ammonia-lyase activity"/>
    <property type="evidence" value="ECO:0007669"/>
    <property type="project" value="UniProtKB-UniRule"/>
</dbReference>
<evidence type="ECO:0000256" key="4">
    <source>
        <dbReference type="ARBA" id="ARBA00022432"/>
    </source>
</evidence>
<protein>
    <recommendedName>
        <fullName evidence="11">L-serine dehydratase</fullName>
        <ecNumber evidence="11">4.3.1.17</ecNumber>
    </recommendedName>
</protein>
<dbReference type="Proteomes" id="UP000504756">
    <property type="component" value="Unassembled WGS sequence"/>
</dbReference>
<reference evidence="14" key="5">
    <citation type="submission" date="2023-04" db="EMBL/GenBank/DDBJ databases">
        <title>Genomic analysis of Lactococcus garvieae isolates.</title>
        <authorList>
            <person name="Zhanghang C."/>
        </authorList>
    </citation>
    <scope>NUCLEOTIDE SEQUENCE</scope>
    <source>
        <strain evidence="14">ZB-1</strain>
    </source>
</reference>
<dbReference type="Proteomes" id="UP001157396">
    <property type="component" value="Unassembled WGS sequence"/>
</dbReference>
<dbReference type="EMBL" id="CP109635">
    <property type="protein sequence ID" value="UYT11279.1"/>
    <property type="molecule type" value="Genomic_DNA"/>
</dbReference>
<evidence type="ECO:0000256" key="1">
    <source>
        <dbReference type="ARBA" id="ARBA00001966"/>
    </source>
</evidence>
<dbReference type="PANTHER" id="PTHR30182:SF1">
    <property type="entry name" value="L-SERINE DEHYDRATASE 1"/>
    <property type="match status" value="1"/>
</dbReference>
<keyword evidence="9 11" id="KW-0456">Lyase</keyword>
<evidence type="ECO:0000313" key="19">
    <source>
        <dbReference type="Proteomes" id="UP000504756"/>
    </source>
</evidence>
<evidence type="ECO:0000256" key="11">
    <source>
        <dbReference type="RuleBase" id="RU366059"/>
    </source>
</evidence>
<accession>A0A1I4F3K0</accession>
<dbReference type="Proteomes" id="UP001164042">
    <property type="component" value="Chromosome"/>
</dbReference>
<evidence type="ECO:0000256" key="3">
    <source>
        <dbReference type="ARBA" id="ARBA00008636"/>
    </source>
</evidence>
<evidence type="ECO:0000256" key="7">
    <source>
        <dbReference type="ARBA" id="ARBA00023004"/>
    </source>
</evidence>
<evidence type="ECO:0000313" key="17">
    <source>
        <dbReference type="EMBL" id="WEA13069.1"/>
    </source>
</evidence>
<keyword evidence="8 11" id="KW-0411">Iron-sulfur</keyword>
<dbReference type="AlphaFoldDB" id="A0A1I4F3K0"/>
<comment type="catalytic activity">
    <reaction evidence="10 11">
        <text>L-serine = pyruvate + NH4(+)</text>
        <dbReference type="Rhea" id="RHEA:19169"/>
        <dbReference type="ChEBI" id="CHEBI:15361"/>
        <dbReference type="ChEBI" id="CHEBI:28938"/>
        <dbReference type="ChEBI" id="CHEBI:33384"/>
        <dbReference type="EC" id="4.3.1.17"/>
    </reaction>
</comment>
<dbReference type="EC" id="4.3.1.17" evidence="11"/>
<evidence type="ECO:0000259" key="12">
    <source>
        <dbReference type="Pfam" id="PF03313"/>
    </source>
</evidence>
<dbReference type="Proteomes" id="UP001217324">
    <property type="component" value="Chromosome"/>
</dbReference>
<proteinExistence type="inferred from homology"/>